<feature type="transmembrane region" description="Helical" evidence="1">
    <location>
        <begin position="169"/>
        <end position="192"/>
    </location>
</feature>
<evidence type="ECO:0000313" key="2">
    <source>
        <dbReference type="EMBL" id="CAE0703734.1"/>
    </source>
</evidence>
<protein>
    <recommendedName>
        <fullName evidence="5">Ceramidase</fullName>
    </recommendedName>
</protein>
<reference evidence="3" key="2">
    <citation type="submission" date="2021-11" db="EMBL/GenBank/DDBJ databases">
        <authorList>
            <consortium name="Genoscope - CEA"/>
            <person name="William W."/>
        </authorList>
    </citation>
    <scope>NUCLEOTIDE SEQUENCE</scope>
</reference>
<name>A0A7S4ECB8_9STRA</name>
<dbReference type="AlphaFoldDB" id="A0A7S4ECB8"/>
<reference evidence="2" key="1">
    <citation type="submission" date="2021-01" db="EMBL/GenBank/DDBJ databases">
        <authorList>
            <person name="Corre E."/>
            <person name="Pelletier E."/>
            <person name="Niang G."/>
            <person name="Scheremetjew M."/>
            <person name="Finn R."/>
            <person name="Kale V."/>
            <person name="Holt S."/>
            <person name="Cochrane G."/>
            <person name="Meng A."/>
            <person name="Brown T."/>
            <person name="Cohen L."/>
        </authorList>
    </citation>
    <scope>NUCLEOTIDE SEQUENCE</scope>
    <source>
        <strain evidence="2">CCMP1756</strain>
    </source>
</reference>
<evidence type="ECO:0000313" key="4">
    <source>
        <dbReference type="Proteomes" id="UP000789595"/>
    </source>
</evidence>
<accession>A0A7S4ECB8</accession>
<proteinExistence type="predicted"/>
<gene>
    <name evidence="2" type="ORF">PCAL00307_LOCUS19181</name>
    <name evidence="3" type="ORF">PECAL_4P14030</name>
</gene>
<keyword evidence="1" id="KW-1133">Transmembrane helix</keyword>
<dbReference type="EMBL" id="CAKKNE010000004">
    <property type="protein sequence ID" value="CAH0374135.1"/>
    <property type="molecule type" value="Genomic_DNA"/>
</dbReference>
<sequence>MLLQDAKPSARTRAAKLWATLFYGHVHRPEDRDAVVKGDTMLARCYRASPWAYALLGSTMVALSARLRARDPGYNWQVLGMALVVESAVSYLSDVRAFGDASSPWHATDRMLASALMLACGPLLALRLAIGSVTIPRTLRNAWALAVTLGLACKALSGRASRKGCLDAYLMWHTLWHFLPVLSSVFLIAWAMDWEEEVVPLAAQY</sequence>
<organism evidence="2">
    <name type="scientific">Pelagomonas calceolata</name>
    <dbReference type="NCBI Taxonomy" id="35677"/>
    <lineage>
        <taxon>Eukaryota</taxon>
        <taxon>Sar</taxon>
        <taxon>Stramenopiles</taxon>
        <taxon>Ochrophyta</taxon>
        <taxon>Pelagophyceae</taxon>
        <taxon>Pelagomonadales</taxon>
        <taxon>Pelagomonadaceae</taxon>
        <taxon>Pelagomonas</taxon>
    </lineage>
</organism>
<keyword evidence="4" id="KW-1185">Reference proteome</keyword>
<dbReference type="EMBL" id="HBIW01022233">
    <property type="protein sequence ID" value="CAE0703734.1"/>
    <property type="molecule type" value="Transcribed_RNA"/>
</dbReference>
<evidence type="ECO:0000256" key="1">
    <source>
        <dbReference type="SAM" id="Phobius"/>
    </source>
</evidence>
<evidence type="ECO:0000313" key="3">
    <source>
        <dbReference type="EMBL" id="CAH0374135.1"/>
    </source>
</evidence>
<keyword evidence="1" id="KW-0472">Membrane</keyword>
<evidence type="ECO:0008006" key="5">
    <source>
        <dbReference type="Google" id="ProtNLM"/>
    </source>
</evidence>
<feature type="transmembrane region" description="Helical" evidence="1">
    <location>
        <begin position="112"/>
        <end position="135"/>
    </location>
</feature>
<dbReference type="Proteomes" id="UP000789595">
    <property type="component" value="Unassembled WGS sequence"/>
</dbReference>
<feature type="transmembrane region" description="Helical" evidence="1">
    <location>
        <begin position="74"/>
        <end position="92"/>
    </location>
</feature>
<keyword evidence="1" id="KW-0812">Transmembrane</keyword>